<feature type="domain" description="FRG" evidence="1">
    <location>
        <begin position="151"/>
        <end position="249"/>
    </location>
</feature>
<evidence type="ECO:0000313" key="3">
    <source>
        <dbReference type="Proteomes" id="UP000414233"/>
    </source>
</evidence>
<protein>
    <submittedName>
        <fullName evidence="2">FRG domain-containing protein</fullName>
    </submittedName>
</protein>
<organism evidence="2 3">
    <name type="scientific">Pandoraea terrae</name>
    <dbReference type="NCBI Taxonomy" id="1537710"/>
    <lineage>
        <taxon>Bacteria</taxon>
        <taxon>Pseudomonadati</taxon>
        <taxon>Pseudomonadota</taxon>
        <taxon>Betaproteobacteria</taxon>
        <taxon>Burkholderiales</taxon>
        <taxon>Burkholderiaceae</taxon>
        <taxon>Pandoraea</taxon>
    </lineage>
</organism>
<dbReference type="AlphaFoldDB" id="A0A5E4ZA83"/>
<dbReference type="RefSeq" id="WP_150699942.1">
    <property type="nucleotide sequence ID" value="NZ_CABPRZ010000036.1"/>
</dbReference>
<reference evidence="2 3" key="1">
    <citation type="submission" date="2019-08" db="EMBL/GenBank/DDBJ databases">
        <authorList>
            <person name="Peeters C."/>
        </authorList>
    </citation>
    <scope>NUCLEOTIDE SEQUENCE [LARGE SCALE GENOMIC DNA]</scope>
    <source>
        <strain evidence="2 3">LMG 30175</strain>
    </source>
</reference>
<dbReference type="OrthoDB" id="9816036at2"/>
<dbReference type="SMART" id="SM00901">
    <property type="entry name" value="FRG"/>
    <property type="match status" value="1"/>
</dbReference>
<dbReference type="InterPro" id="IPR014966">
    <property type="entry name" value="FRG-dom"/>
</dbReference>
<gene>
    <name evidence="2" type="ORF">PTE30175_05208</name>
</gene>
<evidence type="ECO:0000313" key="2">
    <source>
        <dbReference type="EMBL" id="VVE58251.1"/>
    </source>
</evidence>
<name>A0A5E4ZA83_9BURK</name>
<dbReference type="Pfam" id="PF08867">
    <property type="entry name" value="FRG"/>
    <property type="match status" value="1"/>
</dbReference>
<proteinExistence type="predicted"/>
<sequence length="373" mass="41788">MRGQWIGGFQASGWHGSITIDAESVGEKIGGSVSMFPGEGSEGTITVGRIVPFEPQPGPVDITVLANPIHPGTGLTVPWEELERVFPNMQFGRIIQAKVEWDQQKLTATWHSNIGASGKATLLTTDAGRPSELTPIVMDWETFKRHVAQVEPRRYVFRGQRKPWRLRSAFHRTGRCDLVRYTGEDMQALHRHLSAHTKHVFNRGISEENGAMLHLAQHHGFPTPLIDWSHSPFVAAYFAYHKIKNSEAANSDAEDRIRIHQFDRQQWMDDHRQISVTAPAAPHFSLLEFLPIENQRLIPQQAISGLTNVVDVEHYIAWAEGLAKKQYLTAIELPVASRETVMRELTLMGVTAGSLFPGLDGTCAELIERLFPS</sequence>
<keyword evidence="3" id="KW-1185">Reference proteome</keyword>
<accession>A0A5E4ZA83</accession>
<evidence type="ECO:0000259" key="1">
    <source>
        <dbReference type="SMART" id="SM00901"/>
    </source>
</evidence>
<dbReference type="EMBL" id="CABPRZ010000036">
    <property type="protein sequence ID" value="VVE58251.1"/>
    <property type="molecule type" value="Genomic_DNA"/>
</dbReference>
<dbReference type="Proteomes" id="UP000414233">
    <property type="component" value="Unassembled WGS sequence"/>
</dbReference>